<evidence type="ECO:0000313" key="6">
    <source>
        <dbReference type="EMBL" id="KAK7261641.1"/>
    </source>
</evidence>
<protein>
    <recommendedName>
        <fullName evidence="8">NB-ARC domain-containing protein</fullName>
    </recommendedName>
</protein>
<dbReference type="InterPro" id="IPR032675">
    <property type="entry name" value="LRR_dom_sf"/>
</dbReference>
<feature type="domain" description="Disease resistance protein winged helix" evidence="4">
    <location>
        <begin position="438"/>
        <end position="508"/>
    </location>
</feature>
<keyword evidence="2" id="KW-0611">Plant defense</keyword>
<sequence>MGESYLFQKAESLLARISSSAFQQAASSSSLFDIGVSHSLHNFKDALISFKDTLFFSEVDPTSIRIYYGVHERRKKIQQVFIDAENLLDHIHSHSQWESSLPRNQVGRFFFFSSSSSSSSPTLATQINDITRRLQHCADEKTKADARYAYHPMEFSYIYASHSDVNEEESDVVIGREFDKEIIIDKLLLMQDDQIPLSVFPIVGMEGLGKTTLAKIVLGDKRIRESFLLRMWVSFSYLIDIREVIIQMINSTFDTSTSPPITRDQLTMLQLQQRLKNILSGKKFLLVLDNVWKMSPLTWDELRNLIQIGANGSKVLLTTRSHSIASMMGTIPSHNLQRLSPKDSLSLFEKLATKAKAYKYSELIEIGREIVNRCEGVPSVIKAMGNMLFPQHWMVEWKSMRDSEFRDLPEDYGILPALRLSYCYMPFYLKRCFELFSLYPNDFVFHSSEIVSLWAALDLLPSPNIDENLIDVSYQCLQKIIPRIFFKEFVNFGASYYFQIHDLLLDLARGMAKYGCLMVNSNLQDIPQNVQHLSFVMNNLFGKSFTLMGTDVRTILFPNDGVGATSEHFLNACLSRCRYLCILDLSDSTYEVLPSSIGKLRYLRFLSLERNEKIKRVPDSICKLQSLQVLNLIGCIELKTLPKGLRNLVSLRQLGITTKESALLENDITNLNSLESLRIESCGKLESFFVGIKLPSLKTLEVINCGNLKYLPLDIDHFPQLETLLVDNCDCLELIKRHGDQSSNLQLKAIHLHSLPQLVSLPRWLQKSTNTLQSLLILDCKNFEVLPEWLSTFNVLGSFGIANCPKLMSLPNDIHCLVALGYLRIEDCPEKTRFRGRRVGGSLVKRESFNKKECFAFCAE</sequence>
<feature type="domain" description="NB-ARC" evidence="3">
    <location>
        <begin position="179"/>
        <end position="356"/>
    </location>
</feature>
<dbReference type="InterPro" id="IPR027417">
    <property type="entry name" value="P-loop_NTPase"/>
</dbReference>
<dbReference type="AlphaFoldDB" id="A0AAN9I641"/>
<evidence type="ECO:0000259" key="4">
    <source>
        <dbReference type="Pfam" id="PF23559"/>
    </source>
</evidence>
<proteinExistence type="predicted"/>
<accession>A0AAN9I641</accession>
<feature type="domain" description="Disease resistance R13L4/SHOC-2-like LRR" evidence="5">
    <location>
        <begin position="573"/>
        <end position="779"/>
    </location>
</feature>
<organism evidence="6 7">
    <name type="scientific">Crotalaria pallida</name>
    <name type="common">Smooth rattlebox</name>
    <name type="synonym">Crotalaria striata</name>
    <dbReference type="NCBI Taxonomy" id="3830"/>
    <lineage>
        <taxon>Eukaryota</taxon>
        <taxon>Viridiplantae</taxon>
        <taxon>Streptophyta</taxon>
        <taxon>Embryophyta</taxon>
        <taxon>Tracheophyta</taxon>
        <taxon>Spermatophyta</taxon>
        <taxon>Magnoliopsida</taxon>
        <taxon>eudicotyledons</taxon>
        <taxon>Gunneridae</taxon>
        <taxon>Pentapetalae</taxon>
        <taxon>rosids</taxon>
        <taxon>fabids</taxon>
        <taxon>Fabales</taxon>
        <taxon>Fabaceae</taxon>
        <taxon>Papilionoideae</taxon>
        <taxon>50 kb inversion clade</taxon>
        <taxon>genistoids sensu lato</taxon>
        <taxon>core genistoids</taxon>
        <taxon>Crotalarieae</taxon>
        <taxon>Crotalaria</taxon>
    </lineage>
</organism>
<dbReference type="InterPro" id="IPR055414">
    <property type="entry name" value="LRR_R13L4/SHOC2-like"/>
</dbReference>
<evidence type="ECO:0000256" key="1">
    <source>
        <dbReference type="ARBA" id="ARBA00022737"/>
    </source>
</evidence>
<dbReference type="Pfam" id="PF23559">
    <property type="entry name" value="WHD_DRP"/>
    <property type="match status" value="1"/>
</dbReference>
<evidence type="ECO:0008006" key="8">
    <source>
        <dbReference type="Google" id="ProtNLM"/>
    </source>
</evidence>
<dbReference type="Pfam" id="PF00931">
    <property type="entry name" value="NB-ARC"/>
    <property type="match status" value="1"/>
</dbReference>
<dbReference type="SUPFAM" id="SSF52058">
    <property type="entry name" value="L domain-like"/>
    <property type="match status" value="1"/>
</dbReference>
<dbReference type="SUPFAM" id="SSF52540">
    <property type="entry name" value="P-loop containing nucleoside triphosphate hydrolases"/>
    <property type="match status" value="1"/>
</dbReference>
<dbReference type="InterPro" id="IPR058922">
    <property type="entry name" value="WHD_DRP"/>
</dbReference>
<evidence type="ECO:0000313" key="7">
    <source>
        <dbReference type="Proteomes" id="UP001372338"/>
    </source>
</evidence>
<dbReference type="InterPro" id="IPR042197">
    <property type="entry name" value="Apaf_helical"/>
</dbReference>
<dbReference type="EMBL" id="JAYWIO010000005">
    <property type="protein sequence ID" value="KAK7261641.1"/>
    <property type="molecule type" value="Genomic_DNA"/>
</dbReference>
<comment type="caution">
    <text evidence="6">The sequence shown here is derived from an EMBL/GenBank/DDBJ whole genome shotgun (WGS) entry which is preliminary data.</text>
</comment>
<evidence type="ECO:0000259" key="3">
    <source>
        <dbReference type="Pfam" id="PF00931"/>
    </source>
</evidence>
<evidence type="ECO:0000259" key="5">
    <source>
        <dbReference type="Pfam" id="PF23598"/>
    </source>
</evidence>
<keyword evidence="7" id="KW-1185">Reference proteome</keyword>
<reference evidence="6 7" key="1">
    <citation type="submission" date="2024-01" db="EMBL/GenBank/DDBJ databases">
        <title>The genomes of 5 underutilized Papilionoideae crops provide insights into root nodulation and disease resistanc.</title>
        <authorList>
            <person name="Yuan L."/>
        </authorList>
    </citation>
    <scope>NUCLEOTIDE SEQUENCE [LARGE SCALE GENOMIC DNA]</scope>
    <source>
        <strain evidence="6">ZHUSHIDOU_FW_LH</strain>
        <tissue evidence="6">Leaf</tissue>
    </source>
</reference>
<dbReference type="GO" id="GO:0006952">
    <property type="term" value="P:defense response"/>
    <property type="evidence" value="ECO:0007669"/>
    <property type="project" value="UniProtKB-KW"/>
</dbReference>
<dbReference type="InterPro" id="IPR036388">
    <property type="entry name" value="WH-like_DNA-bd_sf"/>
</dbReference>
<evidence type="ECO:0000256" key="2">
    <source>
        <dbReference type="ARBA" id="ARBA00022821"/>
    </source>
</evidence>
<dbReference type="Pfam" id="PF23598">
    <property type="entry name" value="LRR_14"/>
    <property type="match status" value="1"/>
</dbReference>
<dbReference type="InterPro" id="IPR002182">
    <property type="entry name" value="NB-ARC"/>
</dbReference>
<dbReference type="PRINTS" id="PR00364">
    <property type="entry name" value="DISEASERSIST"/>
</dbReference>
<gene>
    <name evidence="6" type="ORF">RIF29_27957</name>
</gene>
<dbReference type="Gene3D" id="3.80.10.10">
    <property type="entry name" value="Ribonuclease Inhibitor"/>
    <property type="match status" value="1"/>
</dbReference>
<name>A0AAN9I641_CROPI</name>
<dbReference type="GO" id="GO:0043531">
    <property type="term" value="F:ADP binding"/>
    <property type="evidence" value="ECO:0007669"/>
    <property type="project" value="InterPro"/>
</dbReference>
<dbReference type="Gene3D" id="1.10.8.430">
    <property type="entry name" value="Helical domain of apoptotic protease-activating factors"/>
    <property type="match status" value="1"/>
</dbReference>
<keyword evidence="1" id="KW-0677">Repeat</keyword>
<dbReference type="Gene3D" id="1.10.10.10">
    <property type="entry name" value="Winged helix-like DNA-binding domain superfamily/Winged helix DNA-binding domain"/>
    <property type="match status" value="1"/>
</dbReference>
<dbReference type="PANTHER" id="PTHR36766:SF61">
    <property type="entry name" value="NB-ARC DOMAIN DISEASE RESISTANCE PROTEIN"/>
    <property type="match status" value="1"/>
</dbReference>
<dbReference type="Proteomes" id="UP001372338">
    <property type="component" value="Unassembled WGS sequence"/>
</dbReference>
<dbReference type="PANTHER" id="PTHR36766">
    <property type="entry name" value="PLANT BROAD-SPECTRUM MILDEW RESISTANCE PROTEIN RPW8"/>
    <property type="match status" value="1"/>
</dbReference>
<dbReference type="Gene3D" id="3.40.50.300">
    <property type="entry name" value="P-loop containing nucleotide triphosphate hydrolases"/>
    <property type="match status" value="1"/>
</dbReference>